<dbReference type="Proteomes" id="UP000027466">
    <property type="component" value="Unassembled WGS sequence"/>
</dbReference>
<dbReference type="Gene3D" id="1.10.10.10">
    <property type="entry name" value="Winged helix-like DNA-binding domain superfamily/Winged helix DNA-binding domain"/>
    <property type="match status" value="1"/>
</dbReference>
<accession>A0A069PKP8</accession>
<name>A0A069PKP8_9BURK</name>
<dbReference type="InterPro" id="IPR036388">
    <property type="entry name" value="WH-like_DNA-bd_sf"/>
</dbReference>
<feature type="compositionally biased region" description="Basic residues" evidence="1">
    <location>
        <begin position="92"/>
        <end position="101"/>
    </location>
</feature>
<dbReference type="AlphaFoldDB" id="A0A069PKP8"/>
<comment type="caution">
    <text evidence="2">The sequence shown here is derived from an EMBL/GenBank/DDBJ whole genome shotgun (WGS) entry which is preliminary data.</text>
</comment>
<gene>
    <name evidence="2" type="ORF">BG61_05880</name>
</gene>
<evidence type="ECO:0000313" key="2">
    <source>
        <dbReference type="EMBL" id="KDR37896.1"/>
    </source>
</evidence>
<organism evidence="2 3">
    <name type="scientific">Caballeronia glathei</name>
    <dbReference type="NCBI Taxonomy" id="60547"/>
    <lineage>
        <taxon>Bacteria</taxon>
        <taxon>Pseudomonadati</taxon>
        <taxon>Pseudomonadota</taxon>
        <taxon>Betaproteobacteria</taxon>
        <taxon>Burkholderiales</taxon>
        <taxon>Burkholderiaceae</taxon>
        <taxon>Caballeronia</taxon>
    </lineage>
</organism>
<dbReference type="EMBL" id="JFHC01000126">
    <property type="protein sequence ID" value="KDR37896.1"/>
    <property type="molecule type" value="Genomic_DNA"/>
</dbReference>
<sequence>MVHSRVSVKWDVRFMDVFRVDAKAHGGRLPEAQGTVILPAAVGGMSYYKAASVLDVPIGNVTSPLSRAWRAVESELHVREDESANAPGVSRARPRWARRRA</sequence>
<dbReference type="RefSeq" id="WP_051673038.1">
    <property type="nucleotide sequence ID" value="NZ_CADFFX010000025.1"/>
</dbReference>
<proteinExistence type="predicted"/>
<keyword evidence="3" id="KW-1185">Reference proteome</keyword>
<evidence type="ECO:0000313" key="3">
    <source>
        <dbReference type="Proteomes" id="UP000027466"/>
    </source>
</evidence>
<dbReference type="SUPFAM" id="SSF88659">
    <property type="entry name" value="Sigma3 and sigma4 domains of RNA polymerase sigma factors"/>
    <property type="match status" value="1"/>
</dbReference>
<evidence type="ECO:0000256" key="1">
    <source>
        <dbReference type="SAM" id="MobiDB-lite"/>
    </source>
</evidence>
<feature type="region of interest" description="Disordered" evidence="1">
    <location>
        <begin position="79"/>
        <end position="101"/>
    </location>
</feature>
<protein>
    <submittedName>
        <fullName evidence="2">Uncharacterized protein</fullName>
    </submittedName>
</protein>
<reference evidence="2 3" key="1">
    <citation type="submission" date="2014-03" db="EMBL/GenBank/DDBJ databases">
        <title>Draft Genome Sequences of Four Burkholderia Strains.</title>
        <authorList>
            <person name="Liu X.Y."/>
            <person name="Li C.X."/>
            <person name="Xu J.H."/>
        </authorList>
    </citation>
    <scope>NUCLEOTIDE SEQUENCE [LARGE SCALE GENOMIC DNA]</scope>
    <source>
        <strain evidence="2 3">DSM 50014</strain>
    </source>
</reference>
<dbReference type="InterPro" id="IPR013324">
    <property type="entry name" value="RNA_pol_sigma_r3/r4-like"/>
</dbReference>